<feature type="transmembrane region" description="Helical" evidence="6">
    <location>
        <begin position="371"/>
        <end position="391"/>
    </location>
</feature>
<feature type="transmembrane region" description="Helical" evidence="6">
    <location>
        <begin position="457"/>
        <end position="475"/>
    </location>
</feature>
<evidence type="ECO:0000256" key="5">
    <source>
        <dbReference type="ARBA" id="ARBA00023136"/>
    </source>
</evidence>
<keyword evidence="3 6" id="KW-0812">Transmembrane</keyword>
<dbReference type="Proteomes" id="UP000198284">
    <property type="component" value="Unassembled WGS sequence"/>
</dbReference>
<feature type="transmembrane region" description="Helical" evidence="6">
    <location>
        <begin position="21"/>
        <end position="39"/>
    </location>
</feature>
<feature type="transmembrane region" description="Helical" evidence="6">
    <location>
        <begin position="431"/>
        <end position="451"/>
    </location>
</feature>
<keyword evidence="5 6" id="KW-0472">Membrane</keyword>
<feature type="transmembrane region" description="Helical" evidence="6">
    <location>
        <begin position="397"/>
        <end position="419"/>
    </location>
</feature>
<dbReference type="InterPro" id="IPR050833">
    <property type="entry name" value="Poly_Biosynth_Transport"/>
</dbReference>
<gene>
    <name evidence="7" type="ORF">SAMN06265795_104318</name>
</gene>
<keyword evidence="2" id="KW-1003">Cell membrane</keyword>
<dbReference type="GO" id="GO:0005886">
    <property type="term" value="C:plasma membrane"/>
    <property type="evidence" value="ECO:0007669"/>
    <property type="project" value="UniProtKB-SubCell"/>
</dbReference>
<protein>
    <submittedName>
        <fullName evidence="7">Membrane protein involved in the export of O-antigen and teichoic acid</fullName>
    </submittedName>
</protein>
<dbReference type="PANTHER" id="PTHR30250">
    <property type="entry name" value="PST FAMILY PREDICTED COLANIC ACID TRANSPORTER"/>
    <property type="match status" value="1"/>
</dbReference>
<sequence length="482" mass="51701">MSQLTHIVRRMLPKNPFARGVSVLVAGTASGHLLTILVAPVLTRLYQPEDFGLLAVFTALAGIVSNIASLRYQASIPLPDSDEEADALLILSLGIVVLIAGACAVPLIKYSDRIAHLLNTPKLARFLWLLPLGIFSIGIFNAFHSWAIRTKAFAPIAKTRLSQSAATAAIQLGGATIGPAALLVGQITGYAIGAASYVLRVVQARWSHLKRVRFSSLSVVAIRYKQFPLFSTWGSLFNTVGAELPSILFAVLFSPAVAGIYALANRVLSVPMQLLGQAIADVFFSDAADASREGRLEPLIAVMHSRLAHIAMPPILVLLVSGPDIFSQIFGQEWREAGVFAQWLAPWLYLAFITSTFSSLFAVLDKLGMLLVFEAVSLVVRAAGIIAGASIGGMITAVALMAVGSVTCRAIMFVYLMRVSGSRWHEIGKPTLSALIWAIPLTGPIIVAKMWGLGHPFWLLGLGTATIFIAARYACLMKEAWA</sequence>
<feature type="transmembrane region" description="Helical" evidence="6">
    <location>
        <begin position="88"/>
        <end position="108"/>
    </location>
</feature>
<keyword evidence="8" id="KW-1185">Reference proteome</keyword>
<organism evidence="7 8">
    <name type="scientific">Noviherbaspirillum humi</name>
    <dbReference type="NCBI Taxonomy" id="1688639"/>
    <lineage>
        <taxon>Bacteria</taxon>
        <taxon>Pseudomonadati</taxon>
        <taxon>Pseudomonadota</taxon>
        <taxon>Betaproteobacteria</taxon>
        <taxon>Burkholderiales</taxon>
        <taxon>Oxalobacteraceae</taxon>
        <taxon>Noviherbaspirillum</taxon>
    </lineage>
</organism>
<feature type="transmembrane region" description="Helical" evidence="6">
    <location>
        <begin position="51"/>
        <end position="68"/>
    </location>
</feature>
<evidence type="ECO:0000256" key="6">
    <source>
        <dbReference type="SAM" id="Phobius"/>
    </source>
</evidence>
<dbReference type="EMBL" id="FZOT01000004">
    <property type="protein sequence ID" value="SNS65926.1"/>
    <property type="molecule type" value="Genomic_DNA"/>
</dbReference>
<feature type="transmembrane region" description="Helical" evidence="6">
    <location>
        <begin position="244"/>
        <end position="264"/>
    </location>
</feature>
<evidence type="ECO:0000256" key="4">
    <source>
        <dbReference type="ARBA" id="ARBA00022989"/>
    </source>
</evidence>
<evidence type="ECO:0000313" key="7">
    <source>
        <dbReference type="EMBL" id="SNS65926.1"/>
    </source>
</evidence>
<accession>A0A239G9A8</accession>
<comment type="subcellular location">
    <subcellularLocation>
        <location evidence="1">Cell membrane</location>
        <topology evidence="1">Multi-pass membrane protein</topology>
    </subcellularLocation>
</comment>
<dbReference type="AlphaFoldDB" id="A0A239G9A8"/>
<proteinExistence type="predicted"/>
<dbReference type="OrthoDB" id="3831435at2"/>
<feature type="transmembrane region" description="Helical" evidence="6">
    <location>
        <begin position="346"/>
        <end position="364"/>
    </location>
</feature>
<evidence type="ECO:0000256" key="1">
    <source>
        <dbReference type="ARBA" id="ARBA00004651"/>
    </source>
</evidence>
<feature type="transmembrane region" description="Helical" evidence="6">
    <location>
        <begin position="169"/>
        <end position="192"/>
    </location>
</feature>
<reference evidence="7 8" key="1">
    <citation type="submission" date="2017-06" db="EMBL/GenBank/DDBJ databases">
        <authorList>
            <person name="Kim H.J."/>
            <person name="Triplett B.A."/>
        </authorList>
    </citation>
    <scope>NUCLEOTIDE SEQUENCE [LARGE SCALE GENOMIC DNA]</scope>
    <source>
        <strain evidence="7 8">U15</strain>
    </source>
</reference>
<name>A0A239G9A8_9BURK</name>
<dbReference type="Pfam" id="PF13440">
    <property type="entry name" value="Polysacc_synt_3"/>
    <property type="match status" value="1"/>
</dbReference>
<feature type="transmembrane region" description="Helical" evidence="6">
    <location>
        <begin position="128"/>
        <end position="148"/>
    </location>
</feature>
<feature type="transmembrane region" description="Helical" evidence="6">
    <location>
        <begin position="307"/>
        <end position="326"/>
    </location>
</feature>
<evidence type="ECO:0000256" key="2">
    <source>
        <dbReference type="ARBA" id="ARBA00022475"/>
    </source>
</evidence>
<evidence type="ECO:0000256" key="3">
    <source>
        <dbReference type="ARBA" id="ARBA00022692"/>
    </source>
</evidence>
<dbReference type="PANTHER" id="PTHR30250:SF28">
    <property type="entry name" value="POLYSACCHARIDE BIOSYNTHESIS PROTEIN"/>
    <property type="match status" value="1"/>
</dbReference>
<dbReference type="RefSeq" id="WP_089399140.1">
    <property type="nucleotide sequence ID" value="NZ_FZOT01000004.1"/>
</dbReference>
<evidence type="ECO:0000313" key="8">
    <source>
        <dbReference type="Proteomes" id="UP000198284"/>
    </source>
</evidence>
<keyword evidence="4 6" id="KW-1133">Transmembrane helix</keyword>